<reference key="2">
    <citation type="submission" date="2011-10" db="EMBL/GenBank/DDBJ databases">
        <title>The genome and transcriptome sequence of Clonorchis sinensis provide insights into the carcinogenic liver fluke.</title>
        <authorList>
            <person name="Wang X."/>
            <person name="Huang Y."/>
            <person name="Chen W."/>
            <person name="Liu H."/>
            <person name="Guo L."/>
            <person name="Chen Y."/>
            <person name="Luo F."/>
            <person name="Zhou W."/>
            <person name="Sun J."/>
            <person name="Mao Q."/>
            <person name="Liang P."/>
            <person name="Zhou C."/>
            <person name="Tian Y."/>
            <person name="Men J."/>
            <person name="Lv X."/>
            <person name="Huang L."/>
            <person name="Zhou J."/>
            <person name="Hu Y."/>
            <person name="Li R."/>
            <person name="Zhang F."/>
            <person name="Lei H."/>
            <person name="Li X."/>
            <person name="Hu X."/>
            <person name="Liang C."/>
            <person name="Xu J."/>
            <person name="Wu Z."/>
            <person name="Yu X."/>
        </authorList>
    </citation>
    <scope>NUCLEOTIDE SEQUENCE</scope>
    <source>
        <strain>Henan</strain>
    </source>
</reference>
<sequence length="297" mass="32814">MNDCVRVFQFGTCSTESGIKVLLPTVGCKSIAAGRCSNIQSDAFYGAVLNRYNSLELDSPLCGRNCIYATSSVKQTSVDRIGLFISRFVNVQLNSEIHSFAYQVGFHGKLIWNPAESLVYDYFKQQPFLVKTSARHPTLTSSGISKSNFMPRHPVHLAAFNVRTLKQAGVQAALALVLDSLDIDAHCVAETSTAVELTAPSFFTRFRLCISGVPRAADLINRSKADRSQRNNMRRRQHRNSLKMVISGDGLDTSSDSSSGLLQRNHWKNPAGLYKILTPAYRLQEKSNVICPFSKAA</sequence>
<accession>G7YQ57</accession>
<reference evidence="2" key="1">
    <citation type="journal article" date="2011" name="Genome Biol.">
        <title>The draft genome of the carcinogenic human liver fluke Clonorchis sinensis.</title>
        <authorList>
            <person name="Wang X."/>
            <person name="Chen W."/>
            <person name="Huang Y."/>
            <person name="Sun J."/>
            <person name="Men J."/>
            <person name="Liu H."/>
            <person name="Luo F."/>
            <person name="Guo L."/>
            <person name="Lv X."/>
            <person name="Deng C."/>
            <person name="Zhou C."/>
            <person name="Fan Y."/>
            <person name="Li X."/>
            <person name="Huang L."/>
            <person name="Hu Y."/>
            <person name="Liang C."/>
            <person name="Hu X."/>
            <person name="Xu J."/>
            <person name="Yu X."/>
        </authorList>
    </citation>
    <scope>NUCLEOTIDE SEQUENCE [LARGE SCALE GENOMIC DNA]</scope>
    <source>
        <strain evidence="2">Henan</strain>
    </source>
</reference>
<keyword evidence="3" id="KW-1185">Reference proteome</keyword>
<evidence type="ECO:0000313" key="2">
    <source>
        <dbReference type="EMBL" id="GAA55088.1"/>
    </source>
</evidence>
<name>G7YQ57_CLOSI</name>
<dbReference type="Proteomes" id="UP000008909">
    <property type="component" value="Unassembled WGS sequence"/>
</dbReference>
<gene>
    <name evidence="2" type="ORF">CLF_106700</name>
</gene>
<feature type="region of interest" description="Disordered" evidence="1">
    <location>
        <begin position="223"/>
        <end position="251"/>
    </location>
</feature>
<dbReference type="AlphaFoldDB" id="G7YQ57"/>
<proteinExistence type="predicted"/>
<evidence type="ECO:0000313" key="3">
    <source>
        <dbReference type="Proteomes" id="UP000008909"/>
    </source>
</evidence>
<dbReference type="EMBL" id="DF143961">
    <property type="protein sequence ID" value="GAA55088.1"/>
    <property type="molecule type" value="Genomic_DNA"/>
</dbReference>
<protein>
    <submittedName>
        <fullName evidence="2">Polyprotein</fullName>
    </submittedName>
</protein>
<organism evidence="2 3">
    <name type="scientific">Clonorchis sinensis</name>
    <name type="common">Chinese liver fluke</name>
    <dbReference type="NCBI Taxonomy" id="79923"/>
    <lineage>
        <taxon>Eukaryota</taxon>
        <taxon>Metazoa</taxon>
        <taxon>Spiralia</taxon>
        <taxon>Lophotrochozoa</taxon>
        <taxon>Platyhelminthes</taxon>
        <taxon>Trematoda</taxon>
        <taxon>Digenea</taxon>
        <taxon>Opisthorchiida</taxon>
        <taxon>Opisthorchiata</taxon>
        <taxon>Opisthorchiidae</taxon>
        <taxon>Clonorchis</taxon>
    </lineage>
</organism>
<evidence type="ECO:0000256" key="1">
    <source>
        <dbReference type="SAM" id="MobiDB-lite"/>
    </source>
</evidence>
<feature type="compositionally biased region" description="Basic residues" evidence="1">
    <location>
        <begin position="232"/>
        <end position="241"/>
    </location>
</feature>